<protein>
    <recommendedName>
        <fullName evidence="1">Aminoglycoside phosphotransferase domain-containing protein</fullName>
    </recommendedName>
</protein>
<dbReference type="OrthoDB" id="10003767at2759"/>
<dbReference type="InterPro" id="IPR002575">
    <property type="entry name" value="Aminoglycoside_PTrfase"/>
</dbReference>
<evidence type="ECO:0000313" key="2">
    <source>
        <dbReference type="EMBL" id="KAF5366352.1"/>
    </source>
</evidence>
<evidence type="ECO:0000313" key="3">
    <source>
        <dbReference type="Proteomes" id="UP000518752"/>
    </source>
</evidence>
<gene>
    <name evidence="2" type="ORF">D9757_011461</name>
</gene>
<feature type="domain" description="Aminoglycoside phosphotransferase" evidence="1">
    <location>
        <begin position="67"/>
        <end position="284"/>
    </location>
</feature>
<dbReference type="PANTHER" id="PTHR21310:SF15">
    <property type="entry name" value="AMINOGLYCOSIDE PHOSPHOTRANSFERASE DOMAIN-CONTAINING PROTEIN"/>
    <property type="match status" value="1"/>
</dbReference>
<dbReference type="SUPFAM" id="SSF56112">
    <property type="entry name" value="Protein kinase-like (PK-like)"/>
    <property type="match status" value="1"/>
</dbReference>
<dbReference type="InterPro" id="IPR011009">
    <property type="entry name" value="Kinase-like_dom_sf"/>
</dbReference>
<dbReference type="AlphaFoldDB" id="A0A8H5LR06"/>
<accession>A0A8H5LR06</accession>
<dbReference type="Proteomes" id="UP000518752">
    <property type="component" value="Unassembled WGS sequence"/>
</dbReference>
<comment type="caution">
    <text evidence="2">The sequence shown here is derived from an EMBL/GenBank/DDBJ whole genome shotgun (WGS) entry which is preliminary data.</text>
</comment>
<dbReference type="Pfam" id="PF01636">
    <property type="entry name" value="APH"/>
    <property type="match status" value="1"/>
</dbReference>
<proteinExistence type="predicted"/>
<dbReference type="Gene3D" id="3.90.1200.10">
    <property type="match status" value="1"/>
</dbReference>
<keyword evidence="3" id="KW-1185">Reference proteome</keyword>
<sequence>MADSVNQNVLRERVETLLSDCCESLEEYIQGSHHLTYIAQMSRTGKKLVRIEAVYSQTSNRGGSGLAARNKMPSEIATMRFLKEHTAIPVPGIFGYDADVDGRVGGRFVVMEYIDGRSVDKVLWEALTSAQREKLALSLADLWANLMRKSFHRIGSLHQRADGEFYIGPMTFLPSNNFYAVSAPEEAKCGPFTSPKDWLEASARRDLAYKLSLSPPPEAPARIKAVLDHIRSSNELETSMLWDASHFSIEHVDFSTHNILVSRTDPTVILTVLDWEGARIVPMWAMNPAFRWPRNSNKNENKHLRALMRQRICSLVPGWEAAIGDECRQLRILCQKASLSDRNPEIILSDVLFMVDDM</sequence>
<dbReference type="PANTHER" id="PTHR21310">
    <property type="entry name" value="AMINOGLYCOSIDE PHOSPHOTRANSFERASE-RELATED-RELATED"/>
    <property type="match status" value="1"/>
</dbReference>
<dbReference type="EMBL" id="JAACJN010000154">
    <property type="protein sequence ID" value="KAF5366352.1"/>
    <property type="molecule type" value="Genomic_DNA"/>
</dbReference>
<dbReference type="InterPro" id="IPR051678">
    <property type="entry name" value="AGP_Transferase"/>
</dbReference>
<evidence type="ECO:0000259" key="1">
    <source>
        <dbReference type="Pfam" id="PF01636"/>
    </source>
</evidence>
<organism evidence="2 3">
    <name type="scientific">Collybiopsis confluens</name>
    <dbReference type="NCBI Taxonomy" id="2823264"/>
    <lineage>
        <taxon>Eukaryota</taxon>
        <taxon>Fungi</taxon>
        <taxon>Dikarya</taxon>
        <taxon>Basidiomycota</taxon>
        <taxon>Agaricomycotina</taxon>
        <taxon>Agaricomycetes</taxon>
        <taxon>Agaricomycetidae</taxon>
        <taxon>Agaricales</taxon>
        <taxon>Marasmiineae</taxon>
        <taxon>Omphalotaceae</taxon>
        <taxon>Collybiopsis</taxon>
    </lineage>
</organism>
<reference evidence="2 3" key="1">
    <citation type="journal article" date="2020" name="ISME J.">
        <title>Uncovering the hidden diversity of litter-decomposition mechanisms in mushroom-forming fungi.</title>
        <authorList>
            <person name="Floudas D."/>
            <person name="Bentzer J."/>
            <person name="Ahren D."/>
            <person name="Johansson T."/>
            <person name="Persson P."/>
            <person name="Tunlid A."/>
        </authorList>
    </citation>
    <scope>NUCLEOTIDE SEQUENCE [LARGE SCALE GENOMIC DNA]</scope>
    <source>
        <strain evidence="2 3">CBS 406.79</strain>
    </source>
</reference>
<name>A0A8H5LR06_9AGAR</name>
<dbReference type="Gene3D" id="3.30.200.20">
    <property type="entry name" value="Phosphorylase Kinase, domain 1"/>
    <property type="match status" value="1"/>
</dbReference>